<dbReference type="InterPro" id="IPR011701">
    <property type="entry name" value="MFS"/>
</dbReference>
<dbReference type="Proteomes" id="UP000237350">
    <property type="component" value="Unassembled WGS sequence"/>
</dbReference>
<feature type="transmembrane region" description="Helical" evidence="5">
    <location>
        <begin position="84"/>
        <end position="104"/>
    </location>
</feature>
<protein>
    <recommendedName>
        <fullName evidence="6">Major facilitator superfamily (MFS) profile domain-containing protein</fullName>
    </recommendedName>
</protein>
<accession>A0A2S4JMT9</accession>
<evidence type="ECO:0000313" key="7">
    <source>
        <dbReference type="EMBL" id="POR00839.1"/>
    </source>
</evidence>
<dbReference type="GO" id="GO:0022857">
    <property type="term" value="F:transmembrane transporter activity"/>
    <property type="evidence" value="ECO:0007669"/>
    <property type="project" value="InterPro"/>
</dbReference>
<dbReference type="InterPro" id="IPR050327">
    <property type="entry name" value="Proton-linked_MCT"/>
</dbReference>
<organism evidence="7 8">
    <name type="scientific">Alkalispirochaeta sphaeroplastigenens</name>
    <dbReference type="NCBI Taxonomy" id="1187066"/>
    <lineage>
        <taxon>Bacteria</taxon>
        <taxon>Pseudomonadati</taxon>
        <taxon>Spirochaetota</taxon>
        <taxon>Spirochaetia</taxon>
        <taxon>Spirochaetales</taxon>
        <taxon>Spirochaetaceae</taxon>
        <taxon>Alkalispirochaeta</taxon>
    </lineage>
</organism>
<evidence type="ECO:0000256" key="4">
    <source>
        <dbReference type="SAM" id="MobiDB-lite"/>
    </source>
</evidence>
<keyword evidence="2 5" id="KW-1133">Transmembrane helix</keyword>
<evidence type="ECO:0000256" key="2">
    <source>
        <dbReference type="ARBA" id="ARBA00022989"/>
    </source>
</evidence>
<reference evidence="8" key="1">
    <citation type="submission" date="2015-12" db="EMBL/GenBank/DDBJ databases">
        <authorList>
            <person name="Lodha T.D."/>
            <person name="Chintalapati S."/>
            <person name="Chintalapati V.R."/>
            <person name="Sravanthi T."/>
        </authorList>
    </citation>
    <scope>NUCLEOTIDE SEQUENCE [LARGE SCALE GENOMIC DNA]</scope>
    <source>
        <strain evidence="8">JC133</strain>
    </source>
</reference>
<dbReference type="SUPFAM" id="SSF103473">
    <property type="entry name" value="MFS general substrate transporter"/>
    <property type="match status" value="1"/>
</dbReference>
<evidence type="ECO:0000256" key="3">
    <source>
        <dbReference type="ARBA" id="ARBA00023136"/>
    </source>
</evidence>
<gene>
    <name evidence="7" type="ORF">AU468_09325</name>
</gene>
<dbReference type="Gene3D" id="1.20.1250.20">
    <property type="entry name" value="MFS general substrate transporter like domains"/>
    <property type="match status" value="2"/>
</dbReference>
<feature type="transmembrane region" description="Helical" evidence="5">
    <location>
        <begin position="269"/>
        <end position="288"/>
    </location>
</feature>
<comment type="caution">
    <text evidence="7">The sequence shown here is derived from an EMBL/GenBank/DDBJ whole genome shotgun (WGS) entry which is preliminary data.</text>
</comment>
<dbReference type="PROSITE" id="PS50850">
    <property type="entry name" value="MFS"/>
    <property type="match status" value="1"/>
</dbReference>
<dbReference type="Pfam" id="PF07690">
    <property type="entry name" value="MFS_1"/>
    <property type="match status" value="1"/>
</dbReference>
<feature type="transmembrane region" description="Helical" evidence="5">
    <location>
        <begin position="52"/>
        <end position="72"/>
    </location>
</feature>
<feature type="transmembrane region" description="Helical" evidence="5">
    <location>
        <begin position="324"/>
        <end position="346"/>
    </location>
</feature>
<feature type="transmembrane region" description="Helical" evidence="5">
    <location>
        <begin position="173"/>
        <end position="192"/>
    </location>
</feature>
<keyword evidence="1 5" id="KW-0812">Transmembrane</keyword>
<dbReference type="AlphaFoldDB" id="A0A2S4JMT9"/>
<keyword evidence="8" id="KW-1185">Reference proteome</keyword>
<feature type="transmembrane region" description="Helical" evidence="5">
    <location>
        <begin position="387"/>
        <end position="408"/>
    </location>
</feature>
<proteinExistence type="predicted"/>
<evidence type="ECO:0000256" key="1">
    <source>
        <dbReference type="ARBA" id="ARBA00022692"/>
    </source>
</evidence>
<sequence length="416" mass="43823">MSTNAGAPTIKLYRGYGIVAASFVVQGTIVGAIFTYGLFLEALQSDLGWSRAVISAGSSLASLVMGICAMIFGGLTDRIGPRRILALASLAISLGFVLMSRVTAPWQLLVIYPLCVGLAFGSHDVVTLSTVSRWFERRRGIMSAIVKTGTGVGQVIGPAAVAILITIFGWRTAYLWIAAVTGPLVFCASRFLHRSPEDVGTPHEDATPTLDEASGPPSGASPLEGIPQLIRSPQFRRVCVAQAAVFFCTPVIIVHIVPYAIDLGIERTLAAGILSVIGAISIAGRLVMGTIIDRTGGKRALLYCYAVLATAFVLLQFTSTAPTLYLFALIYGFGHGGLFTCVSPLIAELFGTRSHGQLYGTTVFAGTLAGSLGPTVAGGIFDLLGSYRPAFLLLILLVAVAAMAVASIQPRQWRPE</sequence>
<evidence type="ECO:0000256" key="5">
    <source>
        <dbReference type="SAM" id="Phobius"/>
    </source>
</evidence>
<feature type="transmembrane region" description="Helical" evidence="5">
    <location>
        <begin position="300"/>
        <end position="318"/>
    </location>
</feature>
<feature type="transmembrane region" description="Helical" evidence="5">
    <location>
        <begin position="358"/>
        <end position="381"/>
    </location>
</feature>
<name>A0A2S4JMT9_9SPIO</name>
<feature type="region of interest" description="Disordered" evidence="4">
    <location>
        <begin position="198"/>
        <end position="220"/>
    </location>
</feature>
<feature type="transmembrane region" description="Helical" evidence="5">
    <location>
        <begin position="12"/>
        <end position="40"/>
    </location>
</feature>
<feature type="transmembrane region" description="Helical" evidence="5">
    <location>
        <begin position="238"/>
        <end position="257"/>
    </location>
</feature>
<dbReference type="CDD" id="cd17355">
    <property type="entry name" value="MFS_YcxA_like"/>
    <property type="match status" value="1"/>
</dbReference>
<dbReference type="InterPro" id="IPR036259">
    <property type="entry name" value="MFS_trans_sf"/>
</dbReference>
<keyword evidence="3 5" id="KW-0472">Membrane</keyword>
<feature type="domain" description="Major facilitator superfamily (MFS) profile" evidence="6">
    <location>
        <begin position="15"/>
        <end position="413"/>
    </location>
</feature>
<dbReference type="InterPro" id="IPR020846">
    <property type="entry name" value="MFS_dom"/>
</dbReference>
<evidence type="ECO:0000313" key="8">
    <source>
        <dbReference type="Proteomes" id="UP000237350"/>
    </source>
</evidence>
<feature type="transmembrane region" description="Helical" evidence="5">
    <location>
        <begin position="110"/>
        <end position="132"/>
    </location>
</feature>
<dbReference type="EMBL" id="LPWH01000071">
    <property type="protein sequence ID" value="POR00839.1"/>
    <property type="molecule type" value="Genomic_DNA"/>
</dbReference>
<evidence type="ECO:0000259" key="6">
    <source>
        <dbReference type="PROSITE" id="PS50850"/>
    </source>
</evidence>
<feature type="transmembrane region" description="Helical" evidence="5">
    <location>
        <begin position="144"/>
        <end position="167"/>
    </location>
</feature>
<dbReference type="PANTHER" id="PTHR11360:SF284">
    <property type="entry name" value="EG:103B4.3 PROTEIN-RELATED"/>
    <property type="match status" value="1"/>
</dbReference>
<dbReference type="PANTHER" id="PTHR11360">
    <property type="entry name" value="MONOCARBOXYLATE TRANSPORTER"/>
    <property type="match status" value="1"/>
</dbReference>